<organism evidence="3 4">
    <name type="scientific">Plantactinospora endophytica</name>
    <dbReference type="NCBI Taxonomy" id="673535"/>
    <lineage>
        <taxon>Bacteria</taxon>
        <taxon>Bacillati</taxon>
        <taxon>Actinomycetota</taxon>
        <taxon>Actinomycetes</taxon>
        <taxon>Micromonosporales</taxon>
        <taxon>Micromonosporaceae</taxon>
        <taxon>Plantactinospora</taxon>
    </lineage>
</organism>
<name>A0ABQ4DSW7_9ACTN</name>
<dbReference type="Gene3D" id="2.120.10.30">
    <property type="entry name" value="TolB, C-terminal domain"/>
    <property type="match status" value="1"/>
</dbReference>
<reference evidence="3 4" key="1">
    <citation type="submission" date="2021-01" db="EMBL/GenBank/DDBJ databases">
        <title>Whole genome shotgun sequence of Plantactinospora endophytica NBRC 110450.</title>
        <authorList>
            <person name="Komaki H."/>
            <person name="Tamura T."/>
        </authorList>
    </citation>
    <scope>NUCLEOTIDE SEQUENCE [LARGE SCALE GENOMIC DNA]</scope>
    <source>
        <strain evidence="3 4">NBRC 110450</strain>
    </source>
</reference>
<protein>
    <recommendedName>
        <fullName evidence="5">WD40 repeat domain-containing protein</fullName>
    </recommendedName>
</protein>
<dbReference type="InterPro" id="IPR011042">
    <property type="entry name" value="6-blade_b-propeller_TolB-like"/>
</dbReference>
<evidence type="ECO:0000313" key="3">
    <source>
        <dbReference type="EMBL" id="GIG85558.1"/>
    </source>
</evidence>
<keyword evidence="2" id="KW-0812">Transmembrane</keyword>
<feature type="transmembrane region" description="Helical" evidence="2">
    <location>
        <begin position="424"/>
        <end position="445"/>
    </location>
</feature>
<feature type="region of interest" description="Disordered" evidence="1">
    <location>
        <begin position="450"/>
        <end position="473"/>
    </location>
</feature>
<proteinExistence type="predicted"/>
<dbReference type="SUPFAM" id="SSF82171">
    <property type="entry name" value="DPP6 N-terminal domain-like"/>
    <property type="match status" value="1"/>
</dbReference>
<feature type="transmembrane region" description="Helical" evidence="2">
    <location>
        <begin position="49"/>
        <end position="68"/>
    </location>
</feature>
<evidence type="ECO:0000256" key="2">
    <source>
        <dbReference type="SAM" id="Phobius"/>
    </source>
</evidence>
<comment type="caution">
    <text evidence="3">The sequence shown here is derived from an EMBL/GenBank/DDBJ whole genome shotgun (WGS) entry which is preliminary data.</text>
</comment>
<dbReference type="EMBL" id="BONW01000001">
    <property type="protein sequence ID" value="GIG85558.1"/>
    <property type="molecule type" value="Genomic_DNA"/>
</dbReference>
<keyword evidence="2" id="KW-0472">Membrane</keyword>
<evidence type="ECO:0000256" key="1">
    <source>
        <dbReference type="SAM" id="MobiDB-lite"/>
    </source>
</evidence>
<sequence>MTTDLDRRIIAGLRGVADEPLVVPPPAERLRARAARSGTRVPAAWRRPVLAAVAVLVLLAGVALAPALRPGGGSAPAGLPDAPTLPARFAGMSLLTAPVSKDPPGPAVALYRQGTLGTRVGTSQVLVLGVDGRTYRRLDLAERRGAEEADGEWSAASALLSPDGSQVVVADDHRVSGRVEIVDLRTGRVREIAFDPPAILSPLAWAPDGSRVVFRLERGPFDSRWQGYRLAVLDVPAGRLGALGEYTSPDSMLGAAVSPDGTLLAVSSTSGSPTSGRIDLLDFTGAVRRTLALPEGYHLTGVNAWSPDGRLLVVQHLGAVSGGFAFVDPTGGSAPVPAPLPGLPHPAELLGWSSPDTLLVGMLDGDYEIRRTPVDGSAARTVATISDGPGGPARVNQLRLADGLLADLRVVDDPGGPERGPQPWWWRVLVTVAVALLGWLVFRTVRRRSARRRRPSGSRPGPSGAPNPDVGQP</sequence>
<keyword evidence="4" id="KW-1185">Reference proteome</keyword>
<gene>
    <name evidence="3" type="ORF">Pen02_04940</name>
</gene>
<feature type="compositionally biased region" description="Low complexity" evidence="1">
    <location>
        <begin position="457"/>
        <end position="466"/>
    </location>
</feature>
<dbReference type="RefSeq" id="WP_203864198.1">
    <property type="nucleotide sequence ID" value="NZ_BONW01000001.1"/>
</dbReference>
<evidence type="ECO:0000313" key="4">
    <source>
        <dbReference type="Proteomes" id="UP000646749"/>
    </source>
</evidence>
<accession>A0ABQ4DSW7</accession>
<dbReference type="Proteomes" id="UP000646749">
    <property type="component" value="Unassembled WGS sequence"/>
</dbReference>
<evidence type="ECO:0008006" key="5">
    <source>
        <dbReference type="Google" id="ProtNLM"/>
    </source>
</evidence>
<keyword evidence="2" id="KW-1133">Transmembrane helix</keyword>